<evidence type="ECO:0000313" key="7">
    <source>
        <dbReference type="Proteomes" id="UP001156940"/>
    </source>
</evidence>
<proteinExistence type="predicted"/>
<dbReference type="NCBIfam" id="TIGR00254">
    <property type="entry name" value="GGDEF"/>
    <property type="match status" value="1"/>
</dbReference>
<dbReference type="PROSITE" id="PS50006">
    <property type="entry name" value="FHA_DOMAIN"/>
    <property type="match status" value="1"/>
</dbReference>
<dbReference type="PANTHER" id="PTHR45138">
    <property type="entry name" value="REGULATORY COMPONENTS OF SENSORY TRANSDUCTION SYSTEM"/>
    <property type="match status" value="1"/>
</dbReference>
<dbReference type="SMART" id="SM00240">
    <property type="entry name" value="FHA"/>
    <property type="match status" value="1"/>
</dbReference>
<reference evidence="6 7" key="1">
    <citation type="submission" date="2023-04" db="EMBL/GenBank/DDBJ databases">
        <title>Luteimonas endophyticus RD2P54.</title>
        <authorList>
            <person name="Sun J.-Q."/>
        </authorList>
    </citation>
    <scope>NUCLEOTIDE SEQUENCE [LARGE SCALE GENOMIC DNA]</scope>
    <source>
        <strain evidence="6 7">RD2P54</strain>
    </source>
</reference>
<dbReference type="SUPFAM" id="SSF49879">
    <property type="entry name" value="SMAD/FHA domain"/>
    <property type="match status" value="1"/>
</dbReference>
<dbReference type="SMART" id="SM00267">
    <property type="entry name" value="GGDEF"/>
    <property type="match status" value="1"/>
</dbReference>
<feature type="region of interest" description="Disordered" evidence="3">
    <location>
        <begin position="1"/>
        <end position="29"/>
    </location>
</feature>
<dbReference type="Pfam" id="PF00990">
    <property type="entry name" value="GGDEF"/>
    <property type="match status" value="1"/>
</dbReference>
<organism evidence="6 7">
    <name type="scientific">Luteimonas endophytica</name>
    <dbReference type="NCBI Taxonomy" id="3042023"/>
    <lineage>
        <taxon>Bacteria</taxon>
        <taxon>Pseudomonadati</taxon>
        <taxon>Pseudomonadota</taxon>
        <taxon>Gammaproteobacteria</taxon>
        <taxon>Lysobacterales</taxon>
        <taxon>Lysobacteraceae</taxon>
        <taxon>Luteimonas</taxon>
    </lineage>
</organism>
<feature type="domain" description="GGDEF" evidence="5">
    <location>
        <begin position="169"/>
        <end position="301"/>
    </location>
</feature>
<name>A0ABT6J473_9GAMM</name>
<sequence>MARRDGDHDPDQITERTRLSPGPERPPLRPACVVVIHGEGLGRRADLGEEAVTVGRSREADLCIDHPSVSRAHCRIERDGDGYRLLDLDATNPTLLNERPVARARLADGDHVTVGESILKFIGQASVEARYHEEVYQLATHDALTNLHNRRHFVELVDKEIARALRHGRPLTLGIVDVDLFKDVNDRHGHIAGDGVLREIGAVLRRHLRGGDIAARVGGEEFAILLPECALEAAARFAERLRAAVAASRFEPGGEPRRITVSIGLAQLGPGRDGFGLLMRAADAALYRAKDGGRDRVELEH</sequence>
<dbReference type="Gene3D" id="2.60.200.20">
    <property type="match status" value="1"/>
</dbReference>
<dbReference type="Proteomes" id="UP001156940">
    <property type="component" value="Unassembled WGS sequence"/>
</dbReference>
<evidence type="ECO:0000259" key="4">
    <source>
        <dbReference type="PROSITE" id="PS50006"/>
    </source>
</evidence>
<dbReference type="Gene3D" id="3.30.70.270">
    <property type="match status" value="1"/>
</dbReference>
<dbReference type="SUPFAM" id="SSF55073">
    <property type="entry name" value="Nucleotide cyclase"/>
    <property type="match status" value="1"/>
</dbReference>
<dbReference type="RefSeq" id="WP_280572326.1">
    <property type="nucleotide sequence ID" value="NZ_JARXRM010000008.1"/>
</dbReference>
<dbReference type="InterPro" id="IPR000253">
    <property type="entry name" value="FHA_dom"/>
</dbReference>
<dbReference type="CDD" id="cd01949">
    <property type="entry name" value="GGDEF"/>
    <property type="match status" value="1"/>
</dbReference>
<dbReference type="CDD" id="cd00060">
    <property type="entry name" value="FHA"/>
    <property type="match status" value="1"/>
</dbReference>
<dbReference type="InterPro" id="IPR000160">
    <property type="entry name" value="GGDEF_dom"/>
</dbReference>
<accession>A0ABT6J473</accession>
<dbReference type="InterPro" id="IPR050469">
    <property type="entry name" value="Diguanylate_Cyclase"/>
</dbReference>
<evidence type="ECO:0000313" key="6">
    <source>
        <dbReference type="EMBL" id="MDH5821613.1"/>
    </source>
</evidence>
<feature type="compositionally biased region" description="Basic and acidic residues" evidence="3">
    <location>
        <begin position="1"/>
        <end position="18"/>
    </location>
</feature>
<evidence type="ECO:0000256" key="3">
    <source>
        <dbReference type="SAM" id="MobiDB-lite"/>
    </source>
</evidence>
<dbReference type="InterPro" id="IPR043128">
    <property type="entry name" value="Rev_trsase/Diguanyl_cyclase"/>
</dbReference>
<evidence type="ECO:0000256" key="1">
    <source>
        <dbReference type="ARBA" id="ARBA00012528"/>
    </source>
</evidence>
<keyword evidence="7" id="KW-1185">Reference proteome</keyword>
<protein>
    <recommendedName>
        <fullName evidence="1">diguanylate cyclase</fullName>
        <ecNumber evidence="1">2.7.7.65</ecNumber>
    </recommendedName>
</protein>
<dbReference type="EC" id="2.7.7.65" evidence="1"/>
<feature type="domain" description="FHA" evidence="4">
    <location>
        <begin position="52"/>
        <end position="101"/>
    </location>
</feature>
<dbReference type="EMBL" id="JARXRM010000008">
    <property type="protein sequence ID" value="MDH5821613.1"/>
    <property type="molecule type" value="Genomic_DNA"/>
</dbReference>
<evidence type="ECO:0000259" key="5">
    <source>
        <dbReference type="PROSITE" id="PS50887"/>
    </source>
</evidence>
<dbReference type="InterPro" id="IPR029787">
    <property type="entry name" value="Nucleotide_cyclase"/>
</dbReference>
<dbReference type="PANTHER" id="PTHR45138:SF9">
    <property type="entry name" value="DIGUANYLATE CYCLASE DGCM-RELATED"/>
    <property type="match status" value="1"/>
</dbReference>
<dbReference type="PROSITE" id="PS50887">
    <property type="entry name" value="GGDEF"/>
    <property type="match status" value="1"/>
</dbReference>
<comment type="catalytic activity">
    <reaction evidence="2">
        <text>2 GTP = 3',3'-c-di-GMP + 2 diphosphate</text>
        <dbReference type="Rhea" id="RHEA:24898"/>
        <dbReference type="ChEBI" id="CHEBI:33019"/>
        <dbReference type="ChEBI" id="CHEBI:37565"/>
        <dbReference type="ChEBI" id="CHEBI:58805"/>
        <dbReference type="EC" id="2.7.7.65"/>
    </reaction>
</comment>
<dbReference type="InterPro" id="IPR008984">
    <property type="entry name" value="SMAD_FHA_dom_sf"/>
</dbReference>
<dbReference type="Pfam" id="PF00498">
    <property type="entry name" value="FHA"/>
    <property type="match status" value="1"/>
</dbReference>
<gene>
    <name evidence="6" type="ORF">QFW77_01210</name>
</gene>
<comment type="caution">
    <text evidence="6">The sequence shown here is derived from an EMBL/GenBank/DDBJ whole genome shotgun (WGS) entry which is preliminary data.</text>
</comment>
<evidence type="ECO:0000256" key="2">
    <source>
        <dbReference type="ARBA" id="ARBA00034247"/>
    </source>
</evidence>